<dbReference type="Proteomes" id="UP001258315">
    <property type="component" value="Unassembled WGS sequence"/>
</dbReference>
<feature type="chain" id="PRO_5046236061" description="GLPGLI family protein" evidence="1">
    <location>
        <begin position="20"/>
        <end position="206"/>
    </location>
</feature>
<comment type="caution">
    <text evidence="2">The sequence shown here is derived from an EMBL/GenBank/DDBJ whole genome shotgun (WGS) entry which is preliminary data.</text>
</comment>
<sequence length="206" mass="23594">MKFILSAFLFILSITTSFAQQAPPEYFETATIKAKFGVRVVFTSRKHAITLDVASDQVKSTEHPYVILVGKQILQFAFTPVIYDTLARTADQQRELVLGYMKSEIDYAKKILNMAEITSTTEWVNINGKPFLLWSYYLAPGDKSNVVKQSYLCTYAYGRVLSINSPLIKDDNETTAKELMMQIGKTFMQYNNYIDLEKLYKAMQNQ</sequence>
<keyword evidence="1" id="KW-0732">Signal</keyword>
<feature type="signal peptide" evidence="1">
    <location>
        <begin position="1"/>
        <end position="19"/>
    </location>
</feature>
<organism evidence="2 3">
    <name type="scientific">Mucilaginibacter terrae</name>
    <dbReference type="NCBI Taxonomy" id="1955052"/>
    <lineage>
        <taxon>Bacteria</taxon>
        <taxon>Pseudomonadati</taxon>
        <taxon>Bacteroidota</taxon>
        <taxon>Sphingobacteriia</taxon>
        <taxon>Sphingobacteriales</taxon>
        <taxon>Sphingobacteriaceae</taxon>
        <taxon>Mucilaginibacter</taxon>
    </lineage>
</organism>
<protein>
    <recommendedName>
        <fullName evidence="4">GLPGLI family protein</fullName>
    </recommendedName>
</protein>
<accession>A0ABU3H353</accession>
<proteinExistence type="predicted"/>
<keyword evidence="3" id="KW-1185">Reference proteome</keyword>
<name>A0ABU3H353_9SPHI</name>
<evidence type="ECO:0000313" key="2">
    <source>
        <dbReference type="EMBL" id="MDT3405652.1"/>
    </source>
</evidence>
<evidence type="ECO:0000313" key="3">
    <source>
        <dbReference type="Proteomes" id="UP001258315"/>
    </source>
</evidence>
<dbReference type="EMBL" id="JAVLVU010000001">
    <property type="protein sequence ID" value="MDT3405652.1"/>
    <property type="molecule type" value="Genomic_DNA"/>
</dbReference>
<gene>
    <name evidence="2" type="ORF">QE417_004724</name>
</gene>
<evidence type="ECO:0000256" key="1">
    <source>
        <dbReference type="SAM" id="SignalP"/>
    </source>
</evidence>
<dbReference type="RefSeq" id="WP_311954487.1">
    <property type="nucleotide sequence ID" value="NZ_JAVLVU010000001.1"/>
</dbReference>
<evidence type="ECO:0008006" key="4">
    <source>
        <dbReference type="Google" id="ProtNLM"/>
    </source>
</evidence>
<reference evidence="3" key="1">
    <citation type="submission" date="2023-07" db="EMBL/GenBank/DDBJ databases">
        <title>Functional and genomic diversity of the sorghum phyllosphere microbiome.</title>
        <authorList>
            <person name="Shade A."/>
        </authorList>
    </citation>
    <scope>NUCLEOTIDE SEQUENCE [LARGE SCALE GENOMIC DNA]</scope>
    <source>
        <strain evidence="3">SORGH_AS_0422</strain>
    </source>
</reference>